<dbReference type="Pfam" id="PF00156">
    <property type="entry name" value="Pribosyltran"/>
    <property type="match status" value="1"/>
</dbReference>
<feature type="domain" description="Phosphoribosyltransferase" evidence="2">
    <location>
        <begin position="124"/>
        <end position="269"/>
    </location>
</feature>
<evidence type="ECO:0000256" key="1">
    <source>
        <dbReference type="SAM" id="SignalP"/>
    </source>
</evidence>
<keyword evidence="3" id="KW-1185">Reference proteome</keyword>
<evidence type="ECO:0000313" key="4">
    <source>
        <dbReference type="WBParaSite" id="scf7180000418694.g2767"/>
    </source>
</evidence>
<evidence type="ECO:0000259" key="2">
    <source>
        <dbReference type="Pfam" id="PF00156"/>
    </source>
</evidence>
<proteinExistence type="predicted"/>
<dbReference type="AlphaFoldDB" id="A0A915NMF6"/>
<dbReference type="InterPro" id="IPR029057">
    <property type="entry name" value="PRTase-like"/>
</dbReference>
<name>A0A915NMF6_9BILA</name>
<keyword evidence="1" id="KW-0732">Signal</keyword>
<accession>A0A915NMF6</accession>
<dbReference type="SUPFAM" id="SSF53271">
    <property type="entry name" value="PRTase-like"/>
    <property type="match status" value="1"/>
</dbReference>
<dbReference type="Gene3D" id="3.30.1310.20">
    <property type="entry name" value="PRTase-like"/>
    <property type="match status" value="1"/>
</dbReference>
<sequence>MNSLIIFIIFLNNYLLIFCVFAGNNNSFQSTLFDFNTNFGDSRSKPQPKKQQIGFNRKIGNSKFLSTNSKDLFGNKYSILAKANKNEAKDGSPSEPPSSSLTGIAMFFNRAATAPFKDRHDAGQKLAEALKNFKSQRDKVVVLALPRGGVPVAFEVAKSLGAPLDLLMVRKIGAPGHEEYGIGAVVEGNPPELVMNEDAVKYTQPPEGYVQAMMEKQLKEIARQRNRYLGDRPPLALAGKIAIVVDDGIATGGTARVAMKALRQKNVAKSLLASPLAPSDTLAELRAEGNEVLVLETPPNFSAVGLHYTKFDQTSDEEVIDCLEKSREWLPKNNDLKN</sequence>
<protein>
    <submittedName>
        <fullName evidence="4">Phosphoribosyltransferase domain-containing protein</fullName>
    </submittedName>
</protein>
<feature type="chain" id="PRO_5036882062" evidence="1">
    <location>
        <begin position="23"/>
        <end position="338"/>
    </location>
</feature>
<dbReference type="Proteomes" id="UP000887560">
    <property type="component" value="Unplaced"/>
</dbReference>
<dbReference type="WBParaSite" id="scf7180000418694.g2767">
    <property type="protein sequence ID" value="scf7180000418694.g2767"/>
    <property type="gene ID" value="scf7180000418694.g2767"/>
</dbReference>
<reference evidence="4" key="1">
    <citation type="submission" date="2022-11" db="UniProtKB">
        <authorList>
            <consortium name="WormBaseParasite"/>
        </authorList>
    </citation>
    <scope>IDENTIFICATION</scope>
</reference>
<dbReference type="CDD" id="cd06223">
    <property type="entry name" value="PRTases_typeI"/>
    <property type="match status" value="1"/>
</dbReference>
<organism evidence="3 4">
    <name type="scientific">Meloidogyne floridensis</name>
    <dbReference type="NCBI Taxonomy" id="298350"/>
    <lineage>
        <taxon>Eukaryota</taxon>
        <taxon>Metazoa</taxon>
        <taxon>Ecdysozoa</taxon>
        <taxon>Nematoda</taxon>
        <taxon>Chromadorea</taxon>
        <taxon>Rhabditida</taxon>
        <taxon>Tylenchina</taxon>
        <taxon>Tylenchomorpha</taxon>
        <taxon>Tylenchoidea</taxon>
        <taxon>Meloidogynidae</taxon>
        <taxon>Meloidogyninae</taxon>
        <taxon>Meloidogyne</taxon>
    </lineage>
</organism>
<dbReference type="Gene3D" id="3.40.50.2020">
    <property type="match status" value="1"/>
</dbReference>
<feature type="signal peptide" evidence="1">
    <location>
        <begin position="1"/>
        <end position="22"/>
    </location>
</feature>
<dbReference type="InterPro" id="IPR000836">
    <property type="entry name" value="PRTase_dom"/>
</dbReference>
<evidence type="ECO:0000313" key="3">
    <source>
        <dbReference type="Proteomes" id="UP000887560"/>
    </source>
</evidence>